<dbReference type="SUPFAM" id="SSF53067">
    <property type="entry name" value="Actin-like ATPase domain"/>
    <property type="match status" value="2"/>
</dbReference>
<evidence type="ECO:0000313" key="1">
    <source>
        <dbReference type="EMBL" id="MDR6245549.1"/>
    </source>
</evidence>
<name>A0ABU1J211_9BACL</name>
<gene>
    <name evidence="1" type="ORF">JOC58_003462</name>
</gene>
<evidence type="ECO:0000313" key="2">
    <source>
        <dbReference type="Proteomes" id="UP001185028"/>
    </source>
</evidence>
<dbReference type="RefSeq" id="WP_188775153.1">
    <property type="nucleotide sequence ID" value="NZ_BMMB01000004.1"/>
</dbReference>
<sequence length="895" mass="104218">MSKMYSYRLHNHPLERQSSKGQARFTRDELEEMTTFELRNICYKERLVEGIAGTLDREELIRTILKFRGMQHTLRIEHYRKGGFERIVSVLGRYLNAQKPDHGSIRVPARIVLYQGIRLGLLDNYVIEAGPGLGENVLLVNDNGELCGILNVKGQEDEPGKYLLTAPSHWEYRMTANQNYSLYFTRRQDSDYLYHAYYSDRPLIPANLHYYRVPVAELEIRIPEPTDTVLAIDFGTSNTTAGAYLGSGYGQALQPEDHGLRNQDRLFGQNTPYRKRDEINYVVFPNVTDKQEQWLELLPTLAAAADCADADNVRMVYGYDALAYIQRNGHNSRATVFRGMKRWVNDYERTEELMDAAGNTAYLSRGDILKGYMSYVVETAEQQFKCRFTHLHISSPVKLKTQFLDMFTRMLPEYKIETEDALDEGMSVLYNTIADQIDKGTYVDGEEYQALVIDCGGGTTDLSSCRFSIHEGRISYGLDIHTSYENGDTNFGGNNITYRIMQWMKIVFAEWYSGQQRRIDMDALIDIPGAELFRYVDEYGIRAVYEGMEARYLEAEKIIPTKYRDYEQRSRDEYQRVRGNFYFLWAMADQMKQEFFRKTGILRSRFHDDSEMTMDSDIKITRVDRWFLSVAEPDGRLRNEYRPPDVVFNIREINQLIKADIYEIVRKFLDEFYQDGRLQDFSIIKLTGQSCRIDVFREALKEFVPGRSIEFRQKTKENSQVPDLKLACLRGAIRYLNAKKIGMIKPVLTNETPAIPYSVTAYTHTRQEMTLIRSLERGQTFGNVSRPQHTTEIEFLVWADDGSLRHRYVYKGWADSFRPVVYEEIEEMYGAYIIQDETDSISNGETKFFVFAGEQRWGFNIVPVMRDNEQLYVADRQFFAFENDLSELDFFDGTK</sequence>
<organism evidence="1 2">
    <name type="scientific">Paenibacillus hunanensis</name>
    <dbReference type="NCBI Taxonomy" id="539262"/>
    <lineage>
        <taxon>Bacteria</taxon>
        <taxon>Bacillati</taxon>
        <taxon>Bacillota</taxon>
        <taxon>Bacilli</taxon>
        <taxon>Bacillales</taxon>
        <taxon>Paenibacillaceae</taxon>
        <taxon>Paenibacillus</taxon>
    </lineage>
</organism>
<dbReference type="Gene3D" id="3.90.640.10">
    <property type="entry name" value="Actin, Chain A, domain 4"/>
    <property type="match status" value="1"/>
</dbReference>
<accession>A0ABU1J211</accession>
<comment type="caution">
    <text evidence="1">The sequence shown here is derived from an EMBL/GenBank/DDBJ whole genome shotgun (WGS) entry which is preliminary data.</text>
</comment>
<keyword evidence="2" id="KW-1185">Reference proteome</keyword>
<proteinExistence type="predicted"/>
<dbReference type="Proteomes" id="UP001185028">
    <property type="component" value="Unassembled WGS sequence"/>
</dbReference>
<reference evidence="1 2" key="1">
    <citation type="submission" date="2023-07" db="EMBL/GenBank/DDBJ databases">
        <title>Genomic Encyclopedia of Type Strains, Phase IV (KMG-IV): sequencing the most valuable type-strain genomes for metagenomic binning, comparative biology and taxonomic classification.</title>
        <authorList>
            <person name="Goeker M."/>
        </authorList>
    </citation>
    <scope>NUCLEOTIDE SEQUENCE [LARGE SCALE GENOMIC DNA]</scope>
    <source>
        <strain evidence="1 2">DSM 22170</strain>
    </source>
</reference>
<dbReference type="Gene3D" id="3.30.420.40">
    <property type="match status" value="2"/>
</dbReference>
<dbReference type="EMBL" id="JAVDQH010000015">
    <property type="protein sequence ID" value="MDR6245549.1"/>
    <property type="molecule type" value="Genomic_DNA"/>
</dbReference>
<evidence type="ECO:0008006" key="3">
    <source>
        <dbReference type="Google" id="ProtNLM"/>
    </source>
</evidence>
<protein>
    <recommendedName>
        <fullName evidence="3">Molecular chaperone</fullName>
    </recommendedName>
</protein>
<dbReference type="InterPro" id="IPR043129">
    <property type="entry name" value="ATPase_NBD"/>
</dbReference>